<evidence type="ECO:0000313" key="2">
    <source>
        <dbReference type="Proteomes" id="UP001497535"/>
    </source>
</evidence>
<name>A0ACB1ALZ9_MELEN</name>
<protein>
    <submittedName>
        <fullName evidence="1">Uncharacterized protein</fullName>
    </submittedName>
</protein>
<sequence>MLSFKNSKFGFQHSSPSTSNFSTTFKSSDESSLILHQIFISATIPELLIELRSQKAAQDCILSTLPKHREEQNNKKRTRRKRTSNSILFPLNFDIDDVYNNVEEEEFNVGENKNNFEHQKNTTTTNDKNNQNLKQTTTQQQHQHKNTTTTNNKNNQNSKQTSTQQQHQHKNTTTTNDKNNQNLKQTSIKTRKYEHNINKNKNTTTSTTKTFDKNKLVFTPTTTISNEHSNFTTIETSSSSSFVFASVCGLSFTFIKKHLQQQKLNKINVGFDSFNLKDLFEKTTNKNGDMLLKIGKEKVVTFNKNGPDGTVRSLSCPDLTTNNGSKNSNNNNNISPNKTTENSDSPSNLALTSLLNENLFVGETENNNVCNRHQTMPTTKQQQQQVDNIVSNIKQQNQKKKHCIEVVFDPNKHEEVETSCKKANCIVTGNFDDEQTNVELFINRRTWLLLIDFFGFCSTSDINNKNVLDNNNNNYIMNIELNISSNLILSINYPKSELTPKLGIVYIQKPTFTVQIDLNVSSDPILISMQAHSFSLTDENSQIYSQRLRVGNFDNKLNGKSTPCIKMKLIKNRRNFNSSLNNNNNDFDIYLNLKIINDVVVNYIHSHRYYYALIDFWLQFSEIYDRLFIENEINKQSKQQLFGQQNLFDNLLKLRCKLDIEFTSGLNLYIPSSENSHKSVLFECDKILIFNKFCRASQIKNLLQKHLGENLFRLQQQQQLNNNNLNENASPLLDVINIKIQHYSVYYGNFCKTKNINKNERISNKNDFTGYTFHKLQSVVENNNNSNNPHQEIQLYRNLSTRTTHAVPDTLVILRLENLIINCTNDFYKLLYESINHNFGEQLILQPELIPNELLEFSEIDLGEPLEKYATFCVRLQLKGVQLNLLTPSSPFETNSFEKFATFSLNSVKVLFNSFIDSHSEIDIIIKSATLEDSTNSNTAEPFKKLLKARHEKSYNKHVASTSATKNIESKKLLCELHIQMAHNECHIFSFILIKTRVFLLFEWIEKLKLFLLLVNNLNSNEFSSKNGIHCRSSSTTTIQQQKQQKYFKNNSFQAELNNSLLSTSSSSTNIINQNKIISMFKITLKDCELIILEDESKCDSFALITNCSGVILYNVYEDNELYDIQCEIQVNIIEFTICENFTNSEKKFDKL</sequence>
<accession>A0ACB1ALZ9</accession>
<evidence type="ECO:0000313" key="1">
    <source>
        <dbReference type="EMBL" id="CAK5091118.1"/>
    </source>
</evidence>
<keyword evidence="2" id="KW-1185">Reference proteome</keyword>
<organism evidence="1 2">
    <name type="scientific">Meloidogyne enterolobii</name>
    <name type="common">Root-knot nematode worm</name>
    <name type="synonym">Meloidogyne mayaguensis</name>
    <dbReference type="NCBI Taxonomy" id="390850"/>
    <lineage>
        <taxon>Eukaryota</taxon>
        <taxon>Metazoa</taxon>
        <taxon>Ecdysozoa</taxon>
        <taxon>Nematoda</taxon>
        <taxon>Chromadorea</taxon>
        <taxon>Rhabditida</taxon>
        <taxon>Tylenchina</taxon>
        <taxon>Tylenchomorpha</taxon>
        <taxon>Tylenchoidea</taxon>
        <taxon>Meloidogynidae</taxon>
        <taxon>Meloidogyninae</taxon>
        <taxon>Meloidogyne</taxon>
    </lineage>
</organism>
<proteinExistence type="predicted"/>
<comment type="caution">
    <text evidence="1">The sequence shown here is derived from an EMBL/GenBank/DDBJ whole genome shotgun (WGS) entry which is preliminary data.</text>
</comment>
<dbReference type="EMBL" id="CAVMJV010000086">
    <property type="protein sequence ID" value="CAK5091118.1"/>
    <property type="molecule type" value="Genomic_DNA"/>
</dbReference>
<reference evidence="1" key="1">
    <citation type="submission" date="2023-11" db="EMBL/GenBank/DDBJ databases">
        <authorList>
            <person name="Poullet M."/>
        </authorList>
    </citation>
    <scope>NUCLEOTIDE SEQUENCE</scope>
    <source>
        <strain evidence="1">E1834</strain>
    </source>
</reference>
<dbReference type="Proteomes" id="UP001497535">
    <property type="component" value="Unassembled WGS sequence"/>
</dbReference>
<gene>
    <name evidence="1" type="ORF">MENTE1834_LOCUS38940</name>
</gene>